<dbReference type="PROSITE" id="PS50110">
    <property type="entry name" value="RESPONSE_REGULATORY"/>
    <property type="match status" value="1"/>
</dbReference>
<feature type="domain" description="Response regulatory" evidence="10">
    <location>
        <begin position="1"/>
        <end position="85"/>
    </location>
</feature>
<dbReference type="InterPro" id="IPR036388">
    <property type="entry name" value="WH-like_DNA-bd_sf"/>
</dbReference>
<evidence type="ECO:0000256" key="9">
    <source>
        <dbReference type="PROSITE-ProRule" id="PRU01091"/>
    </source>
</evidence>
<feature type="DNA-binding region" description="OmpR/PhoB-type" evidence="9">
    <location>
        <begin position="97"/>
        <end position="195"/>
    </location>
</feature>
<dbReference type="RefSeq" id="WP_245779631.1">
    <property type="nucleotide sequence ID" value="NZ_FOYM01000004.1"/>
</dbReference>
<dbReference type="GO" id="GO:0032993">
    <property type="term" value="C:protein-DNA complex"/>
    <property type="evidence" value="ECO:0007669"/>
    <property type="project" value="TreeGrafter"/>
</dbReference>
<proteinExistence type="predicted"/>
<reference evidence="13" key="1">
    <citation type="submission" date="2016-10" db="EMBL/GenBank/DDBJ databases">
        <authorList>
            <person name="Varghese N."/>
            <person name="Submissions S."/>
        </authorList>
    </citation>
    <scope>NUCLEOTIDE SEQUENCE [LARGE SCALE GENOMIC DNA]</scope>
    <source>
        <strain evidence="13">DSM 3669</strain>
    </source>
</reference>
<dbReference type="InterPro" id="IPR001789">
    <property type="entry name" value="Sig_transdc_resp-reg_receiver"/>
</dbReference>
<keyword evidence="13" id="KW-1185">Reference proteome</keyword>
<dbReference type="Gene3D" id="1.10.10.10">
    <property type="entry name" value="Winged helix-like DNA-binding domain superfamily/Winged helix DNA-binding domain"/>
    <property type="match status" value="1"/>
</dbReference>
<evidence type="ECO:0000256" key="8">
    <source>
        <dbReference type="PROSITE-ProRule" id="PRU00169"/>
    </source>
</evidence>
<dbReference type="SMART" id="SM00448">
    <property type="entry name" value="REC"/>
    <property type="match status" value="1"/>
</dbReference>
<evidence type="ECO:0000256" key="4">
    <source>
        <dbReference type="ARBA" id="ARBA00023015"/>
    </source>
</evidence>
<dbReference type="Pfam" id="PF00486">
    <property type="entry name" value="Trans_reg_C"/>
    <property type="match status" value="1"/>
</dbReference>
<dbReference type="STRING" id="39060.SAMN05660706_104137"/>
<dbReference type="AlphaFoldDB" id="A0A1I6D268"/>
<accession>A0A1I6D268</accession>
<keyword evidence="4" id="KW-0805">Transcription regulation</keyword>
<dbReference type="FunFam" id="1.10.10.10:FF:000018">
    <property type="entry name" value="DNA-binding response regulator ResD"/>
    <property type="match status" value="1"/>
</dbReference>
<dbReference type="PROSITE" id="PS51755">
    <property type="entry name" value="OMPR_PHOB"/>
    <property type="match status" value="1"/>
</dbReference>
<evidence type="ECO:0000313" key="13">
    <source>
        <dbReference type="Proteomes" id="UP000199584"/>
    </source>
</evidence>
<evidence type="ECO:0000259" key="11">
    <source>
        <dbReference type="PROSITE" id="PS51755"/>
    </source>
</evidence>
<keyword evidence="6" id="KW-0804">Transcription</keyword>
<keyword evidence="2 8" id="KW-0597">Phosphoprotein</keyword>
<dbReference type="Pfam" id="PF00072">
    <property type="entry name" value="Response_reg"/>
    <property type="match status" value="1"/>
</dbReference>
<dbReference type="Proteomes" id="UP000199584">
    <property type="component" value="Unassembled WGS sequence"/>
</dbReference>
<dbReference type="GO" id="GO:0000976">
    <property type="term" value="F:transcription cis-regulatory region binding"/>
    <property type="evidence" value="ECO:0007669"/>
    <property type="project" value="TreeGrafter"/>
</dbReference>
<dbReference type="GO" id="GO:0005829">
    <property type="term" value="C:cytosol"/>
    <property type="evidence" value="ECO:0007669"/>
    <property type="project" value="TreeGrafter"/>
</dbReference>
<dbReference type="InterPro" id="IPR039420">
    <property type="entry name" value="WalR-like"/>
</dbReference>
<name>A0A1I6D268_9FIRM</name>
<dbReference type="GO" id="GO:0006355">
    <property type="term" value="P:regulation of DNA-templated transcription"/>
    <property type="evidence" value="ECO:0007669"/>
    <property type="project" value="InterPro"/>
</dbReference>
<evidence type="ECO:0000256" key="6">
    <source>
        <dbReference type="ARBA" id="ARBA00023163"/>
    </source>
</evidence>
<dbReference type="EMBL" id="FOYM01000004">
    <property type="protein sequence ID" value="SFQ99598.1"/>
    <property type="molecule type" value="Genomic_DNA"/>
</dbReference>
<protein>
    <recommendedName>
        <fullName evidence="1">Stage 0 sporulation protein A homolog</fullName>
    </recommendedName>
</protein>
<dbReference type="CDD" id="cd00383">
    <property type="entry name" value="trans_reg_C"/>
    <property type="match status" value="1"/>
</dbReference>
<evidence type="ECO:0000256" key="3">
    <source>
        <dbReference type="ARBA" id="ARBA00023012"/>
    </source>
</evidence>
<keyword evidence="5 9" id="KW-0238">DNA-binding</keyword>
<evidence type="ECO:0000256" key="5">
    <source>
        <dbReference type="ARBA" id="ARBA00023125"/>
    </source>
</evidence>
<dbReference type="Gene3D" id="3.40.50.2300">
    <property type="match status" value="1"/>
</dbReference>
<dbReference type="PANTHER" id="PTHR48111:SF21">
    <property type="entry name" value="DNA-BINDING DUAL MASTER TRANSCRIPTIONAL REGULATOR RPAA"/>
    <property type="match status" value="1"/>
</dbReference>
<feature type="modified residue" description="4-aspartylphosphate" evidence="8">
    <location>
        <position position="21"/>
    </location>
</feature>
<evidence type="ECO:0000313" key="12">
    <source>
        <dbReference type="EMBL" id="SFQ99598.1"/>
    </source>
</evidence>
<dbReference type="SMART" id="SM00862">
    <property type="entry name" value="Trans_reg_C"/>
    <property type="match status" value="1"/>
</dbReference>
<sequence length="197" mass="22632">MDGEEALQKVPIRHPDLILLDIMLPKKDGWAVCREIRKQLSIPIIMLTARGEELDRVLGLEMGADDYITKPFSPREMVARVKAVLRRMHHAEGKKDAEVITLPGLILNNAAKQVEMNGQVVSMPPKEFELLWFLAGNPDRVFSREQLLQQVWEYDYLGDPRTVDTHIKRLREKLSAHMGKRYIKTAWGQGYKFEAGN</sequence>
<evidence type="ECO:0000259" key="10">
    <source>
        <dbReference type="PROSITE" id="PS50110"/>
    </source>
</evidence>
<dbReference type="SUPFAM" id="SSF52172">
    <property type="entry name" value="CheY-like"/>
    <property type="match status" value="1"/>
</dbReference>
<dbReference type="GO" id="GO:0000156">
    <property type="term" value="F:phosphorelay response regulator activity"/>
    <property type="evidence" value="ECO:0007669"/>
    <property type="project" value="TreeGrafter"/>
</dbReference>
<dbReference type="PANTHER" id="PTHR48111">
    <property type="entry name" value="REGULATOR OF RPOS"/>
    <property type="match status" value="1"/>
</dbReference>
<dbReference type="SUPFAM" id="SSF46894">
    <property type="entry name" value="C-terminal effector domain of the bipartite response regulators"/>
    <property type="match status" value="1"/>
</dbReference>
<dbReference type="InterPro" id="IPR016032">
    <property type="entry name" value="Sig_transdc_resp-reg_C-effctor"/>
</dbReference>
<evidence type="ECO:0000256" key="7">
    <source>
        <dbReference type="ARBA" id="ARBA00024867"/>
    </source>
</evidence>
<comment type="function">
    <text evidence="7">May play the central regulatory role in sporulation. It may be an element of the effector pathway responsible for the activation of sporulation genes in response to nutritional stress. Spo0A may act in concert with spo0H (a sigma factor) to control the expression of some genes that are critical to the sporulation process.</text>
</comment>
<feature type="domain" description="OmpR/PhoB-type" evidence="11">
    <location>
        <begin position="97"/>
        <end position="195"/>
    </location>
</feature>
<dbReference type="InterPro" id="IPR011006">
    <property type="entry name" value="CheY-like_superfamily"/>
</dbReference>
<dbReference type="Gene3D" id="6.10.250.690">
    <property type="match status" value="1"/>
</dbReference>
<dbReference type="InterPro" id="IPR001867">
    <property type="entry name" value="OmpR/PhoB-type_DNA-bd"/>
</dbReference>
<keyword evidence="3" id="KW-0902">Two-component regulatory system</keyword>
<gene>
    <name evidence="12" type="ORF">SAMN05660706_104137</name>
</gene>
<evidence type="ECO:0000256" key="2">
    <source>
        <dbReference type="ARBA" id="ARBA00022553"/>
    </source>
</evidence>
<organism evidence="12 13">
    <name type="scientific">Desulfoscipio geothermicus DSM 3669</name>
    <dbReference type="NCBI Taxonomy" id="1121426"/>
    <lineage>
        <taxon>Bacteria</taxon>
        <taxon>Bacillati</taxon>
        <taxon>Bacillota</taxon>
        <taxon>Clostridia</taxon>
        <taxon>Eubacteriales</taxon>
        <taxon>Desulfallaceae</taxon>
        <taxon>Desulfoscipio</taxon>
    </lineage>
</organism>
<evidence type="ECO:0000256" key="1">
    <source>
        <dbReference type="ARBA" id="ARBA00018672"/>
    </source>
</evidence>